<evidence type="ECO:0000256" key="6">
    <source>
        <dbReference type="ARBA" id="ARBA00023136"/>
    </source>
</evidence>
<dbReference type="AlphaFoldDB" id="A0AAN8SCP0"/>
<dbReference type="GO" id="GO:0140911">
    <property type="term" value="F:pore-forming activity"/>
    <property type="evidence" value="ECO:0007669"/>
    <property type="project" value="InterPro"/>
</dbReference>
<evidence type="ECO:0000256" key="7">
    <source>
        <dbReference type="PIRSR" id="PIRSR604254-1"/>
    </source>
</evidence>
<organism evidence="10 12">
    <name type="scientific">Polyplax serrata</name>
    <name type="common">Common mouse louse</name>
    <dbReference type="NCBI Taxonomy" id="468196"/>
    <lineage>
        <taxon>Eukaryota</taxon>
        <taxon>Metazoa</taxon>
        <taxon>Ecdysozoa</taxon>
        <taxon>Arthropoda</taxon>
        <taxon>Hexapoda</taxon>
        <taxon>Insecta</taxon>
        <taxon>Pterygota</taxon>
        <taxon>Neoptera</taxon>
        <taxon>Paraneoptera</taxon>
        <taxon>Psocodea</taxon>
        <taxon>Troctomorpha</taxon>
        <taxon>Phthiraptera</taxon>
        <taxon>Anoplura</taxon>
        <taxon>Polyplacidae</taxon>
        <taxon>Polyplax</taxon>
    </lineage>
</organism>
<evidence type="ECO:0000256" key="1">
    <source>
        <dbReference type="ARBA" id="ARBA00004651"/>
    </source>
</evidence>
<comment type="subcellular location">
    <subcellularLocation>
        <location evidence="1">Cell membrane</location>
        <topology evidence="1">Multi-pass membrane protein</topology>
    </subcellularLocation>
</comment>
<evidence type="ECO:0008006" key="13">
    <source>
        <dbReference type="Google" id="ProtNLM"/>
    </source>
</evidence>
<comment type="similarity">
    <text evidence="2">Belongs to the ADIPOR family.</text>
</comment>
<feature type="transmembrane region" description="Helical" evidence="8">
    <location>
        <begin position="176"/>
        <end position="194"/>
    </location>
</feature>
<dbReference type="EMBL" id="JAWJWE010000002">
    <property type="protein sequence ID" value="KAK6643006.1"/>
    <property type="molecule type" value="Genomic_DNA"/>
</dbReference>
<keyword evidence="3" id="KW-1003">Cell membrane</keyword>
<dbReference type="Proteomes" id="UP001372834">
    <property type="component" value="Unassembled WGS sequence"/>
</dbReference>
<evidence type="ECO:0000256" key="5">
    <source>
        <dbReference type="ARBA" id="ARBA00022989"/>
    </source>
</evidence>
<feature type="transmembrane region" description="Helical" evidence="8">
    <location>
        <begin position="200"/>
        <end position="217"/>
    </location>
</feature>
<reference evidence="10 12" key="1">
    <citation type="submission" date="2023-10" db="EMBL/GenBank/DDBJ databases">
        <title>Genomes of two closely related lineages of the louse Polyplax serrata with different host specificities.</title>
        <authorList>
            <person name="Martinu J."/>
            <person name="Tarabai H."/>
            <person name="Stefka J."/>
            <person name="Hypsa V."/>
        </authorList>
    </citation>
    <scope>NUCLEOTIDE SEQUENCE [LARGE SCALE GENOMIC DNA]</scope>
    <source>
        <strain evidence="9">98ZLc_SE</strain>
        <strain evidence="10">HR10_N</strain>
    </source>
</reference>
<feature type="binding site" evidence="7">
    <location>
        <position position="100"/>
    </location>
    <ligand>
        <name>Zn(2+)</name>
        <dbReference type="ChEBI" id="CHEBI:29105"/>
    </ligand>
</feature>
<feature type="transmembrane region" description="Helical" evidence="8">
    <location>
        <begin position="118"/>
        <end position="136"/>
    </location>
</feature>
<evidence type="ECO:0000256" key="2">
    <source>
        <dbReference type="ARBA" id="ARBA00007018"/>
    </source>
</evidence>
<evidence type="ECO:0000313" key="10">
    <source>
        <dbReference type="EMBL" id="KAK6643006.1"/>
    </source>
</evidence>
<feature type="transmembrane region" description="Helical" evidence="8">
    <location>
        <begin position="79"/>
        <end position="106"/>
    </location>
</feature>
<evidence type="ECO:0000313" key="9">
    <source>
        <dbReference type="EMBL" id="KAK6624177.1"/>
    </source>
</evidence>
<evidence type="ECO:0000256" key="8">
    <source>
        <dbReference type="SAM" id="Phobius"/>
    </source>
</evidence>
<dbReference type="EMBL" id="JAWJWF010000046">
    <property type="protein sequence ID" value="KAK6624177.1"/>
    <property type="molecule type" value="Genomic_DNA"/>
</dbReference>
<keyword evidence="6 8" id="KW-0472">Membrane</keyword>
<feature type="binding site" evidence="7">
    <location>
        <position position="231"/>
    </location>
    <ligand>
        <name>Zn(2+)</name>
        <dbReference type="ChEBI" id="CHEBI:29105"/>
    </ligand>
</feature>
<dbReference type="PANTHER" id="PTHR20855:SF3">
    <property type="entry name" value="LD03007P"/>
    <property type="match status" value="1"/>
</dbReference>
<dbReference type="GO" id="GO:0005886">
    <property type="term" value="C:plasma membrane"/>
    <property type="evidence" value="ECO:0007669"/>
    <property type="project" value="UniProtKB-SubCell"/>
</dbReference>
<feature type="binding site" evidence="7">
    <location>
        <position position="227"/>
    </location>
    <ligand>
        <name>Zn(2+)</name>
        <dbReference type="ChEBI" id="CHEBI:29105"/>
    </ligand>
</feature>
<keyword evidence="4 8" id="KW-0812">Transmembrane</keyword>
<dbReference type="InterPro" id="IPR004254">
    <property type="entry name" value="AdipoR/HlyIII-related"/>
</dbReference>
<dbReference type="GO" id="GO:0046872">
    <property type="term" value="F:metal ion binding"/>
    <property type="evidence" value="ECO:0007669"/>
    <property type="project" value="UniProtKB-KW"/>
</dbReference>
<dbReference type="PANTHER" id="PTHR20855">
    <property type="entry name" value="ADIPOR/PROGESTIN RECEPTOR-RELATED"/>
    <property type="match status" value="1"/>
</dbReference>
<evidence type="ECO:0000313" key="11">
    <source>
        <dbReference type="Proteomes" id="UP001359485"/>
    </source>
</evidence>
<keyword evidence="7" id="KW-0479">Metal-binding</keyword>
<keyword evidence="11" id="KW-1185">Reference proteome</keyword>
<evidence type="ECO:0000256" key="4">
    <source>
        <dbReference type="ARBA" id="ARBA00022692"/>
    </source>
</evidence>
<comment type="caution">
    <text evidence="10">The sequence shown here is derived from an EMBL/GenBank/DDBJ whole genome shotgun (WGS) entry which is preliminary data.</text>
</comment>
<keyword evidence="7" id="KW-0862">Zinc</keyword>
<evidence type="ECO:0000313" key="12">
    <source>
        <dbReference type="Proteomes" id="UP001372834"/>
    </source>
</evidence>
<protein>
    <recommendedName>
        <fullName evidence="13">Monocyte to macrophage differentiation factor 2</fullName>
    </recommendedName>
</protein>
<dbReference type="NCBIfam" id="TIGR01065">
    <property type="entry name" value="hlyIII"/>
    <property type="match status" value="1"/>
</dbReference>
<dbReference type="Pfam" id="PF03006">
    <property type="entry name" value="HlyIII"/>
    <property type="match status" value="1"/>
</dbReference>
<dbReference type="InterPro" id="IPR005744">
    <property type="entry name" value="Hy-lIII"/>
</dbReference>
<dbReference type="Proteomes" id="UP001359485">
    <property type="component" value="Unassembled WGS sequence"/>
</dbReference>
<feature type="transmembrane region" description="Helical" evidence="8">
    <location>
        <begin position="229"/>
        <end position="250"/>
    </location>
</feature>
<sequence>MLWIILSKIKNFWAYVAKNINFEQLQQIKWKNCRAAPNCAYIPTTVEHCANVITHGVWVVPSLIGFINLLNRSQNVAQFWAALIYGASLTLIFTVSTSFHCVFFCSRDKQLKEFMHRCDRAVIYIFIAASYFPWVTLRSSPEGTIASHLNWIVWVLAFCGISYQQLFHERYKRLETCFYIFMGVAPALTVLHNWTDLSGFREIQLGGLIYGVGIIFFKSDGAIPCAHAVWHLFVAAAAGIHYRAILHHLYPPPVTA</sequence>
<proteinExistence type="inferred from homology"/>
<name>A0AAN8SCP0_POLSC</name>
<feature type="transmembrane region" description="Helical" evidence="8">
    <location>
        <begin position="148"/>
        <end position="164"/>
    </location>
</feature>
<keyword evidence="5 8" id="KW-1133">Transmembrane helix</keyword>
<gene>
    <name evidence="10" type="ORF">RUM43_004509</name>
    <name evidence="9" type="ORF">RUM44_011035</name>
</gene>
<evidence type="ECO:0000256" key="3">
    <source>
        <dbReference type="ARBA" id="ARBA00022475"/>
    </source>
</evidence>
<accession>A0AAN8SCP0</accession>